<dbReference type="PANTHER" id="PTHR42796">
    <property type="entry name" value="FUMARYLACETOACETATE HYDROLASE DOMAIN-CONTAINING PROTEIN 2A-RELATED"/>
    <property type="match status" value="1"/>
</dbReference>
<keyword evidence="4" id="KW-0378">Hydrolase</keyword>
<evidence type="ECO:0000259" key="3">
    <source>
        <dbReference type="Pfam" id="PF01557"/>
    </source>
</evidence>
<evidence type="ECO:0000313" key="4">
    <source>
        <dbReference type="EMBL" id="QCK86611.1"/>
    </source>
</evidence>
<evidence type="ECO:0000313" key="5">
    <source>
        <dbReference type="Proteomes" id="UP000298588"/>
    </source>
</evidence>
<comment type="similarity">
    <text evidence="1">Belongs to the FAH family.</text>
</comment>
<evidence type="ECO:0000256" key="2">
    <source>
        <dbReference type="ARBA" id="ARBA00022723"/>
    </source>
</evidence>
<dbReference type="AlphaFoldDB" id="A0A4D7QIY8"/>
<dbReference type="InterPro" id="IPR011234">
    <property type="entry name" value="Fumarylacetoacetase-like_C"/>
</dbReference>
<dbReference type="GO" id="GO:0016853">
    <property type="term" value="F:isomerase activity"/>
    <property type="evidence" value="ECO:0007669"/>
    <property type="project" value="UniProtKB-ARBA"/>
</dbReference>
<dbReference type="EMBL" id="CP039865">
    <property type="protein sequence ID" value="QCK86611.1"/>
    <property type="molecule type" value="Genomic_DNA"/>
</dbReference>
<dbReference type="OrthoDB" id="9780293at2"/>
<dbReference type="PANTHER" id="PTHR42796:SF4">
    <property type="entry name" value="FUMARYLACETOACETATE HYDROLASE DOMAIN-CONTAINING PROTEIN 2A"/>
    <property type="match status" value="1"/>
</dbReference>
<protein>
    <submittedName>
        <fullName evidence="4">Fumarylacetoacetate hydrolase family protein</fullName>
    </submittedName>
</protein>
<accession>A0A4D7QIY8</accession>
<dbReference type="GO" id="GO:0019752">
    <property type="term" value="P:carboxylic acid metabolic process"/>
    <property type="evidence" value="ECO:0007669"/>
    <property type="project" value="UniProtKB-ARBA"/>
</dbReference>
<gene>
    <name evidence="4" type="ORF">E8L99_13015</name>
</gene>
<reference evidence="4 5" key="1">
    <citation type="submission" date="2019-04" db="EMBL/GenBank/DDBJ databases">
        <title>Phreatobacter aquaticus sp. nov.</title>
        <authorList>
            <person name="Choi A."/>
            <person name="Baek K."/>
        </authorList>
    </citation>
    <scope>NUCLEOTIDE SEQUENCE [LARGE SCALE GENOMIC DNA]</scope>
    <source>
        <strain evidence="4 5">NMCR1094</strain>
    </source>
</reference>
<dbReference type="RefSeq" id="WP_137099942.1">
    <property type="nucleotide sequence ID" value="NZ_CP039865.1"/>
</dbReference>
<dbReference type="SUPFAM" id="SSF56529">
    <property type="entry name" value="FAH"/>
    <property type="match status" value="1"/>
</dbReference>
<evidence type="ECO:0000256" key="1">
    <source>
        <dbReference type="ARBA" id="ARBA00010211"/>
    </source>
</evidence>
<feature type="domain" description="Fumarylacetoacetase-like C-terminal" evidence="3">
    <location>
        <begin position="78"/>
        <end position="284"/>
    </location>
</feature>
<dbReference type="GO" id="GO:0046872">
    <property type="term" value="F:metal ion binding"/>
    <property type="evidence" value="ECO:0007669"/>
    <property type="project" value="UniProtKB-KW"/>
</dbReference>
<keyword evidence="2" id="KW-0479">Metal-binding</keyword>
<dbReference type="InterPro" id="IPR051121">
    <property type="entry name" value="FAH"/>
</dbReference>
<dbReference type="Pfam" id="PF01557">
    <property type="entry name" value="FAA_hydrolase"/>
    <property type="match status" value="1"/>
</dbReference>
<dbReference type="Proteomes" id="UP000298588">
    <property type="component" value="Chromosome"/>
</dbReference>
<keyword evidence="5" id="KW-1185">Reference proteome</keyword>
<name>A0A4D7QIY8_9HYPH</name>
<dbReference type="Gene3D" id="3.90.850.10">
    <property type="entry name" value="Fumarylacetoacetase-like, C-terminal domain"/>
    <property type="match status" value="1"/>
</dbReference>
<organism evidence="4 5">
    <name type="scientific">Phreatobacter aquaticus</name>
    <dbReference type="NCBI Taxonomy" id="2570229"/>
    <lineage>
        <taxon>Bacteria</taxon>
        <taxon>Pseudomonadati</taxon>
        <taxon>Pseudomonadota</taxon>
        <taxon>Alphaproteobacteria</taxon>
        <taxon>Hyphomicrobiales</taxon>
        <taxon>Phreatobacteraceae</taxon>
        <taxon>Phreatobacter</taxon>
    </lineage>
</organism>
<dbReference type="InterPro" id="IPR036663">
    <property type="entry name" value="Fumarylacetoacetase_C_sf"/>
</dbReference>
<dbReference type="FunFam" id="3.90.850.10:FF:000002">
    <property type="entry name" value="2-hydroxyhepta-2,4-diene-1,7-dioate isomerase"/>
    <property type="match status" value="1"/>
</dbReference>
<sequence length="287" mass="30397">MRFLPYTDNGRPALAIVTGDQAIDLKALDQSLPHELEDVAAGGPAMLATIKAALAKGGAKSVPAKGLVARYPVSATHKVICVGLNYALHAKEGGNEIPTYPAFFLRVRDSMTGPGEPMVRPTVSDKFDYEAELMIVIGTGGRHIPEASALDHVFGYTCFNDGSVRDFQRKSSQWTPGKNFDRTGGVGPVIVTPDELPPGAHGLKIASRLNGQTMQSSNTNDMIFSAAKAVSLCSEFTTLRPGDMIAMGTPEGVGYARKPPVFMKPGDTIEIEIEGIGVLSNPVVAEG</sequence>
<dbReference type="KEGG" id="paqt:E8L99_13015"/>
<dbReference type="GO" id="GO:0016787">
    <property type="term" value="F:hydrolase activity"/>
    <property type="evidence" value="ECO:0007669"/>
    <property type="project" value="UniProtKB-KW"/>
</dbReference>
<proteinExistence type="inferred from homology"/>